<reference evidence="6" key="1">
    <citation type="submission" date="2023-07" db="EMBL/GenBank/DDBJ databases">
        <title>Chromosome-level genome assembly of Artemia franciscana.</title>
        <authorList>
            <person name="Jo E."/>
        </authorList>
    </citation>
    <scope>NUCLEOTIDE SEQUENCE</scope>
    <source>
        <tissue evidence="6">Whole body</tissue>
    </source>
</reference>
<feature type="transmembrane region" description="Helical" evidence="5">
    <location>
        <begin position="189"/>
        <end position="211"/>
    </location>
</feature>
<feature type="transmembrane region" description="Helical" evidence="5">
    <location>
        <begin position="231"/>
        <end position="253"/>
    </location>
</feature>
<keyword evidence="4 5" id="KW-0472">Membrane</keyword>
<evidence type="ECO:0000313" key="7">
    <source>
        <dbReference type="Proteomes" id="UP001187531"/>
    </source>
</evidence>
<evidence type="ECO:0000256" key="4">
    <source>
        <dbReference type="ARBA" id="ARBA00023136"/>
    </source>
</evidence>
<evidence type="ECO:0000313" key="6">
    <source>
        <dbReference type="EMBL" id="KAK2727303.1"/>
    </source>
</evidence>
<keyword evidence="7" id="KW-1185">Reference proteome</keyword>
<name>A0AA88LDD5_ARTSF</name>
<dbReference type="Proteomes" id="UP001187531">
    <property type="component" value="Unassembled WGS sequence"/>
</dbReference>
<comment type="caution">
    <text evidence="6">The sequence shown here is derived from an EMBL/GenBank/DDBJ whole genome shotgun (WGS) entry which is preliminary data.</text>
</comment>
<keyword evidence="3 5" id="KW-1133">Transmembrane helix</keyword>
<feature type="transmembrane region" description="Helical" evidence="5">
    <location>
        <begin position="156"/>
        <end position="177"/>
    </location>
</feature>
<keyword evidence="2 5" id="KW-0812">Transmembrane</keyword>
<dbReference type="Pfam" id="PF13903">
    <property type="entry name" value="Claudin_2"/>
    <property type="match status" value="1"/>
</dbReference>
<dbReference type="InterPro" id="IPR050579">
    <property type="entry name" value="PMP-22/EMP/MP20-like"/>
</dbReference>
<dbReference type="GO" id="GO:0005886">
    <property type="term" value="C:plasma membrane"/>
    <property type="evidence" value="ECO:0007669"/>
    <property type="project" value="TreeGrafter"/>
</dbReference>
<proteinExistence type="predicted"/>
<evidence type="ECO:0000256" key="5">
    <source>
        <dbReference type="SAM" id="Phobius"/>
    </source>
</evidence>
<feature type="transmembrane region" description="Helical" evidence="5">
    <location>
        <begin position="30"/>
        <end position="55"/>
    </location>
</feature>
<organism evidence="6 7">
    <name type="scientific">Artemia franciscana</name>
    <name type="common">Brine shrimp</name>
    <name type="synonym">Artemia sanfranciscana</name>
    <dbReference type="NCBI Taxonomy" id="6661"/>
    <lineage>
        <taxon>Eukaryota</taxon>
        <taxon>Metazoa</taxon>
        <taxon>Ecdysozoa</taxon>
        <taxon>Arthropoda</taxon>
        <taxon>Crustacea</taxon>
        <taxon>Branchiopoda</taxon>
        <taxon>Anostraca</taxon>
        <taxon>Artemiidae</taxon>
        <taxon>Artemia</taxon>
    </lineage>
</organism>
<accession>A0AA88LDD5</accession>
<dbReference type="PANTHER" id="PTHR10671:SF82">
    <property type="entry name" value="GH19567P"/>
    <property type="match status" value="1"/>
</dbReference>
<gene>
    <name evidence="6" type="ORF">QYM36_007964</name>
</gene>
<dbReference type="EMBL" id="JAVRJZ010000001">
    <property type="protein sequence ID" value="KAK2727303.1"/>
    <property type="molecule type" value="Genomic_DNA"/>
</dbReference>
<evidence type="ECO:0000256" key="3">
    <source>
        <dbReference type="ARBA" id="ARBA00022989"/>
    </source>
</evidence>
<comment type="subcellular location">
    <subcellularLocation>
        <location evidence="1">Membrane</location>
        <topology evidence="1">Multi-pass membrane protein</topology>
    </subcellularLocation>
</comment>
<sequence length="278" mass="31514">MSKNRALSRRQRKEKSRQAALAALMLERRILAITTFFLVVALGTWIVSISTTYWITVKVDYSVVHDSLQNDNSSVKTRLLRSHSGLWRSCATFKRIENGSLADGVPESVGPVFVQTERIFSRCSSKDFDITAEDAEELKIDSTVARSLNDFRRTEISLAAISLFVMFLAVCFSIYTFRNPRYTFKRLAGAVNLITAATIIVLIEVIDAAITFEKLHLKQFYPNGSNWYFGFSYYISWVVFTVFIAAGILFLIYSRKKKGSEALNDEMAMADEAQIMGR</sequence>
<dbReference type="PANTHER" id="PTHR10671">
    <property type="entry name" value="EPITHELIAL MEMBRANE PROTEIN-RELATED"/>
    <property type="match status" value="1"/>
</dbReference>
<dbReference type="Gene3D" id="1.20.140.150">
    <property type="match status" value="1"/>
</dbReference>
<dbReference type="AlphaFoldDB" id="A0AA88LDD5"/>
<evidence type="ECO:0000256" key="1">
    <source>
        <dbReference type="ARBA" id="ARBA00004141"/>
    </source>
</evidence>
<protein>
    <submittedName>
        <fullName evidence="6">Uncharacterized protein</fullName>
    </submittedName>
</protein>
<evidence type="ECO:0000256" key="2">
    <source>
        <dbReference type="ARBA" id="ARBA00022692"/>
    </source>
</evidence>
<dbReference type="InterPro" id="IPR004031">
    <property type="entry name" value="PMP22/EMP/MP20/Claudin"/>
</dbReference>